<protein>
    <recommendedName>
        <fullName evidence="1">Kazal-like domain-containing protein</fullName>
    </recommendedName>
</protein>
<dbReference type="EMBL" id="JAEHOE010000093">
    <property type="protein sequence ID" value="KAG2487707.1"/>
    <property type="molecule type" value="Genomic_DNA"/>
</dbReference>
<dbReference type="Proteomes" id="UP000612055">
    <property type="component" value="Unassembled WGS sequence"/>
</dbReference>
<dbReference type="InterPro" id="IPR053265">
    <property type="entry name" value="Serpin"/>
</dbReference>
<feature type="domain" description="Kazal-like" evidence="1">
    <location>
        <begin position="1"/>
        <end position="38"/>
    </location>
</feature>
<dbReference type="PROSITE" id="PS51465">
    <property type="entry name" value="KAZAL_2"/>
    <property type="match status" value="2"/>
</dbReference>
<evidence type="ECO:0000259" key="1">
    <source>
        <dbReference type="PROSITE" id="PS51465"/>
    </source>
</evidence>
<accession>A0A836BT32</accession>
<gene>
    <name evidence="2" type="ORF">HYH03_013706</name>
</gene>
<dbReference type="Gene3D" id="3.30.60.30">
    <property type="match status" value="2"/>
</dbReference>
<dbReference type="SMART" id="SM00280">
    <property type="entry name" value="KAZAL"/>
    <property type="match status" value="2"/>
</dbReference>
<dbReference type="PANTHER" id="PTHR21131:SF0">
    <property type="entry name" value="GEO10195P1-RELATED"/>
    <property type="match status" value="1"/>
</dbReference>
<dbReference type="AlphaFoldDB" id="A0A836BT32"/>
<dbReference type="SUPFAM" id="SSF100895">
    <property type="entry name" value="Kazal-type serine protease inhibitors"/>
    <property type="match status" value="2"/>
</dbReference>
<dbReference type="InterPro" id="IPR002350">
    <property type="entry name" value="Kazal_dom"/>
</dbReference>
<comment type="caution">
    <text evidence="2">The sequence shown here is derived from an EMBL/GenBank/DDBJ whole genome shotgun (WGS) entry which is preliminary data.</text>
</comment>
<sequence>MCPKTKDPACGTDGVTYANACYAGCNEVEVDYIGNCADPTGCDGIACPMQYVPVCGANGVTYSNSCVAACTGVTVVDSSLCGIVPLS</sequence>
<feature type="domain" description="Kazal-like" evidence="1">
    <location>
        <begin position="39"/>
        <end position="83"/>
    </location>
</feature>
<dbReference type="Pfam" id="PF07648">
    <property type="entry name" value="Kazal_2"/>
    <property type="match status" value="1"/>
</dbReference>
<dbReference type="PANTHER" id="PTHR21131">
    <property type="entry name" value="SERINE-TYPE ENDOPEPTIDASE INHIBITOR"/>
    <property type="match status" value="1"/>
</dbReference>
<evidence type="ECO:0000313" key="3">
    <source>
        <dbReference type="Proteomes" id="UP000612055"/>
    </source>
</evidence>
<proteinExistence type="predicted"/>
<keyword evidence="3" id="KW-1185">Reference proteome</keyword>
<organism evidence="2 3">
    <name type="scientific">Edaphochlamys debaryana</name>
    <dbReference type="NCBI Taxonomy" id="47281"/>
    <lineage>
        <taxon>Eukaryota</taxon>
        <taxon>Viridiplantae</taxon>
        <taxon>Chlorophyta</taxon>
        <taxon>core chlorophytes</taxon>
        <taxon>Chlorophyceae</taxon>
        <taxon>CS clade</taxon>
        <taxon>Chlamydomonadales</taxon>
        <taxon>Chlamydomonadales incertae sedis</taxon>
        <taxon>Edaphochlamys</taxon>
    </lineage>
</organism>
<dbReference type="InterPro" id="IPR036058">
    <property type="entry name" value="Kazal_dom_sf"/>
</dbReference>
<dbReference type="Pfam" id="PF00050">
    <property type="entry name" value="Kazal_1"/>
    <property type="match status" value="1"/>
</dbReference>
<dbReference type="OrthoDB" id="551340at2759"/>
<dbReference type="CDD" id="cd00104">
    <property type="entry name" value="KAZAL_FS"/>
    <property type="match status" value="1"/>
</dbReference>
<evidence type="ECO:0000313" key="2">
    <source>
        <dbReference type="EMBL" id="KAG2487707.1"/>
    </source>
</evidence>
<reference evidence="2" key="1">
    <citation type="journal article" date="2020" name="bioRxiv">
        <title>Comparative genomics of Chlamydomonas.</title>
        <authorList>
            <person name="Craig R.J."/>
            <person name="Hasan A.R."/>
            <person name="Ness R.W."/>
            <person name="Keightley P.D."/>
        </authorList>
    </citation>
    <scope>NUCLEOTIDE SEQUENCE</scope>
    <source>
        <strain evidence="2">CCAP 11/70</strain>
    </source>
</reference>
<name>A0A836BT32_9CHLO</name>